<keyword evidence="3" id="KW-0238">DNA-binding</keyword>
<organism evidence="4 5">
    <name type="scientific">Streptomyces eurocidicus</name>
    <name type="common">Streptoverticillium eurocidicus</name>
    <dbReference type="NCBI Taxonomy" id="66423"/>
    <lineage>
        <taxon>Bacteria</taxon>
        <taxon>Bacillati</taxon>
        <taxon>Actinomycetota</taxon>
        <taxon>Actinomycetes</taxon>
        <taxon>Kitasatosporales</taxon>
        <taxon>Streptomycetaceae</taxon>
        <taxon>Streptomyces</taxon>
    </lineage>
</organism>
<evidence type="ECO:0000313" key="6">
    <source>
        <dbReference type="Proteomes" id="UP000528608"/>
    </source>
</evidence>
<feature type="region of interest" description="Disordered" evidence="1">
    <location>
        <begin position="62"/>
        <end position="85"/>
    </location>
</feature>
<feature type="transmembrane region" description="Helical" evidence="2">
    <location>
        <begin position="37"/>
        <end position="57"/>
    </location>
</feature>
<sequence>MLNSSGGGAGTLVAAVPAARRASLDHTLHVVFATAHNTLALTAGAVAPAGVVLVLILTRRTARQAPAADEQSRTEPRATHSPTAS</sequence>
<dbReference type="RefSeq" id="WP_211304101.1">
    <property type="nucleotide sequence ID" value="NZ_JACHJF010000025.1"/>
</dbReference>
<proteinExistence type="predicted"/>
<keyword evidence="2" id="KW-1133">Transmembrane helix</keyword>
<comment type="caution">
    <text evidence="4">The sequence shown here is derived from an EMBL/GenBank/DDBJ whole genome shotgun (WGS) entry which is preliminary data.</text>
</comment>
<protein>
    <submittedName>
        <fullName evidence="3">DNA-binding LytR/AlgR family response regulator</fullName>
    </submittedName>
</protein>
<reference evidence="5" key="1">
    <citation type="submission" date="2015-07" db="EMBL/GenBank/DDBJ databases">
        <authorList>
            <person name="Graham D.E."/>
            <person name="Giannone R.J."/>
            <person name="Gulvik C.A."/>
            <person name="Hettich R.L."/>
            <person name="Klingeman D.M."/>
            <person name="Mahan K.M."/>
            <person name="Parry R.J."/>
            <person name="Spain J.C."/>
        </authorList>
    </citation>
    <scope>NUCLEOTIDE SEQUENCE [LARGE SCALE GENOMIC DNA]</scope>
    <source>
        <strain evidence="5">ATCC 27428</strain>
    </source>
</reference>
<evidence type="ECO:0000313" key="4">
    <source>
        <dbReference type="EMBL" id="PNE32811.1"/>
    </source>
</evidence>
<dbReference type="EMBL" id="JACHJF010000025">
    <property type="protein sequence ID" value="MBB5122297.1"/>
    <property type="molecule type" value="Genomic_DNA"/>
</dbReference>
<evidence type="ECO:0000313" key="5">
    <source>
        <dbReference type="Proteomes" id="UP000235945"/>
    </source>
</evidence>
<keyword evidence="2" id="KW-0472">Membrane</keyword>
<evidence type="ECO:0000313" key="3">
    <source>
        <dbReference type="EMBL" id="MBB5122297.1"/>
    </source>
</evidence>
<dbReference type="Proteomes" id="UP000528608">
    <property type="component" value="Unassembled WGS sequence"/>
</dbReference>
<evidence type="ECO:0000256" key="2">
    <source>
        <dbReference type="SAM" id="Phobius"/>
    </source>
</evidence>
<accession>A0A2N8NVL8</accession>
<dbReference type="GO" id="GO:0003677">
    <property type="term" value="F:DNA binding"/>
    <property type="evidence" value="ECO:0007669"/>
    <property type="project" value="UniProtKB-KW"/>
</dbReference>
<reference evidence="4" key="2">
    <citation type="submission" date="2015-07" db="EMBL/GenBank/DDBJ databases">
        <authorList>
            <person name="Noorani M."/>
        </authorList>
    </citation>
    <scope>NUCLEOTIDE SEQUENCE [LARGE SCALE GENOMIC DNA]</scope>
    <source>
        <strain evidence="4">ATCC 27428</strain>
    </source>
</reference>
<reference evidence="3 6" key="3">
    <citation type="submission" date="2020-08" db="EMBL/GenBank/DDBJ databases">
        <title>Genomic Encyclopedia of Type Strains, Phase III (KMG-III): the genomes of soil and plant-associated and newly described type strains.</title>
        <authorList>
            <person name="Whitman W."/>
        </authorList>
    </citation>
    <scope>NUCLEOTIDE SEQUENCE [LARGE SCALE GENOMIC DNA]</scope>
    <source>
        <strain evidence="3 6">CECT 3259</strain>
    </source>
</reference>
<keyword evidence="2" id="KW-0812">Transmembrane</keyword>
<dbReference type="EMBL" id="LGUI01000004">
    <property type="protein sequence ID" value="PNE32811.1"/>
    <property type="molecule type" value="Genomic_DNA"/>
</dbReference>
<gene>
    <name evidence="4" type="ORF">AF335_14835</name>
    <name evidence="3" type="ORF">FHS36_005768</name>
</gene>
<dbReference type="AlphaFoldDB" id="A0A2N8NVL8"/>
<keyword evidence="5" id="KW-1185">Reference proteome</keyword>
<evidence type="ECO:0000256" key="1">
    <source>
        <dbReference type="SAM" id="MobiDB-lite"/>
    </source>
</evidence>
<dbReference type="Proteomes" id="UP000235945">
    <property type="component" value="Unassembled WGS sequence"/>
</dbReference>
<name>A0A2N8NVL8_STREU</name>